<feature type="transmembrane region" description="Helical" evidence="1">
    <location>
        <begin position="112"/>
        <end position="133"/>
    </location>
</feature>
<organism evidence="2 3">
    <name type="scientific">Levilactobacillus tongjiangensis</name>
    <dbReference type="NCBI Taxonomy" id="2486023"/>
    <lineage>
        <taxon>Bacteria</taxon>
        <taxon>Bacillati</taxon>
        <taxon>Bacillota</taxon>
        <taxon>Bacilli</taxon>
        <taxon>Lactobacillales</taxon>
        <taxon>Lactobacillaceae</taxon>
        <taxon>Levilactobacillus</taxon>
    </lineage>
</organism>
<keyword evidence="3" id="KW-1185">Reference proteome</keyword>
<name>A0ABW1SRS5_9LACO</name>
<feature type="transmembrane region" description="Helical" evidence="1">
    <location>
        <begin position="180"/>
        <end position="198"/>
    </location>
</feature>
<proteinExistence type="predicted"/>
<comment type="caution">
    <text evidence="2">The sequence shown here is derived from an EMBL/GenBank/DDBJ whole genome shotgun (WGS) entry which is preliminary data.</text>
</comment>
<feature type="transmembrane region" description="Helical" evidence="1">
    <location>
        <begin position="249"/>
        <end position="271"/>
    </location>
</feature>
<feature type="transmembrane region" description="Helical" evidence="1">
    <location>
        <begin position="277"/>
        <end position="296"/>
    </location>
</feature>
<feature type="transmembrane region" description="Helical" evidence="1">
    <location>
        <begin position="63"/>
        <end position="83"/>
    </location>
</feature>
<feature type="transmembrane region" description="Helical" evidence="1">
    <location>
        <begin position="21"/>
        <end position="43"/>
    </location>
</feature>
<keyword evidence="1" id="KW-0472">Membrane</keyword>
<evidence type="ECO:0000313" key="2">
    <source>
        <dbReference type="EMBL" id="MFC6206842.1"/>
    </source>
</evidence>
<accession>A0ABW1SRS5</accession>
<dbReference type="RefSeq" id="WP_125693507.1">
    <property type="nucleotide sequence ID" value="NZ_JBHSSK010000014.1"/>
</dbReference>
<dbReference type="EMBL" id="JBHSSK010000014">
    <property type="protein sequence ID" value="MFC6206842.1"/>
    <property type="molecule type" value="Genomic_DNA"/>
</dbReference>
<feature type="transmembrane region" description="Helical" evidence="1">
    <location>
        <begin position="153"/>
        <end position="173"/>
    </location>
</feature>
<dbReference type="Proteomes" id="UP001596254">
    <property type="component" value="Unassembled WGS sequence"/>
</dbReference>
<keyword evidence="1" id="KW-1133">Transmembrane helix</keyword>
<gene>
    <name evidence="2" type="ORF">ACFP1G_05035</name>
</gene>
<keyword evidence="1" id="KW-0812">Transmembrane</keyword>
<sequence>MLTTQLDRLIWRRHRKLFATMAVLAVLICVSMTFATISGLRYVDTTQIVDVSIRRWQVYSDDQFVAYTTFFHFMFLGIGAAFMNQDLKDNFNQFLFSSGFSRKQVYWAKLRIVLAVLVGIVIVVTGLQYLTYWVAAPAGMGFQLAWPGLLTSWAYGLMMSFGLFSIGWFAALIMGQTGTMILTLLGFTISLAGLDTIYDNMLHGGPFHLNGSQRDWTIILTLLIFAIVLVIWGAYLYNRSSLEHNGEYLLFPGLKLPVYIVFVVYVTGLSLFNQADFNTVLITFVVTVVFGYIWLWRPRIGEAWHQWRQHQ</sequence>
<protein>
    <submittedName>
        <fullName evidence="2">ABC transporter permease</fullName>
    </submittedName>
</protein>
<evidence type="ECO:0000256" key="1">
    <source>
        <dbReference type="SAM" id="Phobius"/>
    </source>
</evidence>
<feature type="transmembrane region" description="Helical" evidence="1">
    <location>
        <begin position="218"/>
        <end position="237"/>
    </location>
</feature>
<evidence type="ECO:0000313" key="3">
    <source>
        <dbReference type="Proteomes" id="UP001596254"/>
    </source>
</evidence>
<reference evidence="3" key="1">
    <citation type="journal article" date="2019" name="Int. J. Syst. Evol. Microbiol.">
        <title>The Global Catalogue of Microorganisms (GCM) 10K type strain sequencing project: providing services to taxonomists for standard genome sequencing and annotation.</title>
        <authorList>
            <consortium name="The Broad Institute Genomics Platform"/>
            <consortium name="The Broad Institute Genome Sequencing Center for Infectious Disease"/>
            <person name="Wu L."/>
            <person name="Ma J."/>
        </authorList>
    </citation>
    <scope>NUCLEOTIDE SEQUENCE [LARGE SCALE GENOMIC DNA]</scope>
    <source>
        <strain evidence="3">CCM 8905</strain>
    </source>
</reference>